<accession>A0A2J6RN79</accession>
<dbReference type="AlphaFoldDB" id="A0A2J6RN79"/>
<reference evidence="1 2" key="1">
    <citation type="submission" date="2016-04" db="EMBL/GenBank/DDBJ databases">
        <title>A degradative enzymes factory behind the ericoid mycorrhizal symbiosis.</title>
        <authorList>
            <consortium name="DOE Joint Genome Institute"/>
            <person name="Martino E."/>
            <person name="Morin E."/>
            <person name="Grelet G."/>
            <person name="Kuo A."/>
            <person name="Kohler A."/>
            <person name="Daghino S."/>
            <person name="Barry K."/>
            <person name="Choi C."/>
            <person name="Cichocki N."/>
            <person name="Clum A."/>
            <person name="Copeland A."/>
            <person name="Hainaut M."/>
            <person name="Haridas S."/>
            <person name="Labutti K."/>
            <person name="Lindquist E."/>
            <person name="Lipzen A."/>
            <person name="Khouja H.-R."/>
            <person name="Murat C."/>
            <person name="Ohm R."/>
            <person name="Olson A."/>
            <person name="Spatafora J."/>
            <person name="Veneault-Fourrey C."/>
            <person name="Henrissat B."/>
            <person name="Grigoriev I."/>
            <person name="Martin F."/>
            <person name="Perotto S."/>
        </authorList>
    </citation>
    <scope>NUCLEOTIDE SEQUENCE [LARGE SCALE GENOMIC DNA]</scope>
    <source>
        <strain evidence="1 2">F</strain>
    </source>
</reference>
<protein>
    <submittedName>
        <fullName evidence="1">Uncharacterized protein</fullName>
    </submittedName>
</protein>
<dbReference type="EMBL" id="KZ613946">
    <property type="protein sequence ID" value="PMD39975.1"/>
    <property type="molecule type" value="Genomic_DNA"/>
</dbReference>
<gene>
    <name evidence="1" type="ORF">L207DRAFT_34711</name>
</gene>
<dbReference type="Proteomes" id="UP000235786">
    <property type="component" value="Unassembled WGS sequence"/>
</dbReference>
<proteinExistence type="predicted"/>
<keyword evidence="2" id="KW-1185">Reference proteome</keyword>
<organism evidence="1 2">
    <name type="scientific">Hyaloscypha variabilis (strain UAMH 11265 / GT02V1 / F)</name>
    <name type="common">Meliniomyces variabilis</name>
    <dbReference type="NCBI Taxonomy" id="1149755"/>
    <lineage>
        <taxon>Eukaryota</taxon>
        <taxon>Fungi</taxon>
        <taxon>Dikarya</taxon>
        <taxon>Ascomycota</taxon>
        <taxon>Pezizomycotina</taxon>
        <taxon>Leotiomycetes</taxon>
        <taxon>Helotiales</taxon>
        <taxon>Hyaloscyphaceae</taxon>
        <taxon>Hyaloscypha</taxon>
        <taxon>Hyaloscypha variabilis</taxon>
    </lineage>
</organism>
<evidence type="ECO:0000313" key="2">
    <source>
        <dbReference type="Proteomes" id="UP000235786"/>
    </source>
</evidence>
<sequence>MDSSVMLLSLWASQPRQPTGNTEPRIDPRCTLPGLLGLLGPPSLCGLQHLSVEGDPFPWRFVCPVKKSSLHSGPSLGTSPSLSGQYPGTASSSVRFHVSLNLFYSTSLSVFVRLLLLQLQTSANRLSITHFSKVLTVQSFRLEDPRLSL</sequence>
<evidence type="ECO:0000313" key="1">
    <source>
        <dbReference type="EMBL" id="PMD39975.1"/>
    </source>
</evidence>
<name>A0A2J6RN79_HYAVF</name>